<dbReference type="FunFam" id="3.90.950.10:FF:000005">
    <property type="entry name" value="7-methyl-GTP pyrophosphatase"/>
    <property type="match status" value="1"/>
</dbReference>
<dbReference type="EMBL" id="JAMBOL010000012">
    <property type="protein sequence ID" value="MCM3715094.1"/>
    <property type="molecule type" value="Genomic_DNA"/>
</dbReference>
<dbReference type="HAMAP" id="MF_00528">
    <property type="entry name" value="Maf"/>
    <property type="match status" value="1"/>
</dbReference>
<sequence>MHSLILASGSPRRKELLQQVHLSFNVVPSMISEQIEPTLSPEEAVKQLAYQKAEDVWKQHRDAVVLGSDTVVAFQDTILGKPKDEREARQMLTLLSGRTHSVYTGVTLCSQAGTTTFFEKTEVEFYSLTEEEIAMYVESGEPLDKAGAYGIQGFGAFLVKQIKGDYYTVVGLPLARTLRELKKLGIVPSPHI</sequence>
<dbReference type="EC" id="3.6.1.9" evidence="6"/>
<gene>
    <name evidence="7" type="ORF">M3202_13480</name>
</gene>
<comment type="catalytic activity">
    <reaction evidence="6">
        <text>UTP + H2O = UMP + diphosphate + H(+)</text>
        <dbReference type="Rhea" id="RHEA:29395"/>
        <dbReference type="ChEBI" id="CHEBI:15377"/>
        <dbReference type="ChEBI" id="CHEBI:15378"/>
        <dbReference type="ChEBI" id="CHEBI:33019"/>
        <dbReference type="ChEBI" id="CHEBI:46398"/>
        <dbReference type="ChEBI" id="CHEBI:57865"/>
        <dbReference type="EC" id="3.6.1.9"/>
    </reaction>
</comment>
<dbReference type="PIRSF" id="PIRSF006305">
    <property type="entry name" value="Maf"/>
    <property type="match status" value="1"/>
</dbReference>
<comment type="caution">
    <text evidence="6">Lacks conserved residue(s) required for the propagation of feature annotation.</text>
</comment>
<evidence type="ECO:0000256" key="4">
    <source>
        <dbReference type="ARBA" id="ARBA00022801"/>
    </source>
</evidence>
<evidence type="ECO:0000256" key="6">
    <source>
        <dbReference type="HAMAP-Rule" id="MF_00528"/>
    </source>
</evidence>
<dbReference type="RefSeq" id="WP_251223858.1">
    <property type="nucleotide sequence ID" value="NZ_JAMBOL010000012.1"/>
</dbReference>
<keyword evidence="5 6" id="KW-0546">Nucleotide metabolism</keyword>
<keyword evidence="8" id="KW-1185">Reference proteome</keyword>
<evidence type="ECO:0000313" key="7">
    <source>
        <dbReference type="EMBL" id="MCM3715094.1"/>
    </source>
</evidence>
<accession>A0A9X2DQJ6</accession>
<comment type="catalytic activity">
    <reaction evidence="6">
        <text>dTTP + H2O = dTMP + diphosphate + H(+)</text>
        <dbReference type="Rhea" id="RHEA:28534"/>
        <dbReference type="ChEBI" id="CHEBI:15377"/>
        <dbReference type="ChEBI" id="CHEBI:15378"/>
        <dbReference type="ChEBI" id="CHEBI:33019"/>
        <dbReference type="ChEBI" id="CHEBI:37568"/>
        <dbReference type="ChEBI" id="CHEBI:63528"/>
        <dbReference type="EC" id="3.6.1.9"/>
    </reaction>
</comment>
<feature type="site" description="Important for substrate specificity" evidence="6">
    <location>
        <position position="70"/>
    </location>
</feature>
<evidence type="ECO:0000256" key="5">
    <source>
        <dbReference type="ARBA" id="ARBA00023080"/>
    </source>
</evidence>
<feature type="site" description="Important for substrate specificity" evidence="6">
    <location>
        <position position="12"/>
    </location>
</feature>
<dbReference type="Proteomes" id="UP001139179">
    <property type="component" value="Unassembled WGS sequence"/>
</dbReference>
<comment type="function">
    <text evidence="6">Nucleoside triphosphate pyrophosphatase that hydrolyzes dTTP and UTP. May have a dual role in cell division arrest and in preventing the incorporation of modified nucleotides into cellular nucleic acids.</text>
</comment>
<reference evidence="7" key="1">
    <citation type="submission" date="2022-05" db="EMBL/GenBank/DDBJ databases">
        <title>Comparative Genomics of Spacecraft Associated Microbes.</title>
        <authorList>
            <person name="Tran M.T."/>
            <person name="Wright A."/>
            <person name="Seuylemezian A."/>
            <person name="Eisen J."/>
            <person name="Coil D."/>
        </authorList>
    </citation>
    <scope>NUCLEOTIDE SEQUENCE</scope>
    <source>
        <strain evidence="7">214.1.1</strain>
    </source>
</reference>
<proteinExistence type="inferred from homology"/>
<evidence type="ECO:0000313" key="8">
    <source>
        <dbReference type="Proteomes" id="UP001139179"/>
    </source>
</evidence>
<evidence type="ECO:0000256" key="3">
    <source>
        <dbReference type="ARBA" id="ARBA00022490"/>
    </source>
</evidence>
<dbReference type="PANTHER" id="PTHR43213:SF5">
    <property type="entry name" value="BIFUNCTIONAL DTTP_UTP PYROPHOSPHATASE_METHYLTRANSFERASE PROTEIN-RELATED"/>
    <property type="match status" value="1"/>
</dbReference>
<feature type="site" description="Important for substrate specificity" evidence="6">
    <location>
        <position position="152"/>
    </location>
</feature>
<dbReference type="InterPro" id="IPR029001">
    <property type="entry name" value="ITPase-like_fam"/>
</dbReference>
<comment type="similarity">
    <text evidence="6">Belongs to the Maf family. YhdE subfamily.</text>
</comment>
<dbReference type="SUPFAM" id="SSF52972">
    <property type="entry name" value="ITPase-like"/>
    <property type="match status" value="1"/>
</dbReference>
<keyword evidence="4 6" id="KW-0378">Hydrolase</keyword>
<dbReference type="GO" id="GO:0005737">
    <property type="term" value="C:cytoplasm"/>
    <property type="evidence" value="ECO:0007669"/>
    <property type="project" value="UniProtKB-SubCell"/>
</dbReference>
<evidence type="ECO:0000256" key="1">
    <source>
        <dbReference type="ARBA" id="ARBA00001968"/>
    </source>
</evidence>
<keyword evidence="3 6" id="KW-0963">Cytoplasm</keyword>
<name>A0A9X2DQJ6_9BACI</name>
<dbReference type="Pfam" id="PF02545">
    <property type="entry name" value="Maf"/>
    <property type="match status" value="1"/>
</dbReference>
<organism evidence="7 8">
    <name type="scientific">Halalkalibacter oceani</name>
    <dbReference type="NCBI Taxonomy" id="1653776"/>
    <lineage>
        <taxon>Bacteria</taxon>
        <taxon>Bacillati</taxon>
        <taxon>Bacillota</taxon>
        <taxon>Bacilli</taxon>
        <taxon>Bacillales</taxon>
        <taxon>Bacillaceae</taxon>
        <taxon>Halalkalibacter</taxon>
    </lineage>
</organism>
<dbReference type="InterPro" id="IPR003697">
    <property type="entry name" value="Maf-like"/>
</dbReference>
<feature type="active site" description="Proton acceptor" evidence="6">
    <location>
        <position position="69"/>
    </location>
</feature>
<dbReference type="NCBIfam" id="TIGR00172">
    <property type="entry name" value="maf"/>
    <property type="match status" value="1"/>
</dbReference>
<protein>
    <recommendedName>
        <fullName evidence="6">dTTP/UTP pyrophosphatase</fullName>
        <shortName evidence="6">dTTPase/UTPase</shortName>
        <ecNumber evidence="6">3.6.1.9</ecNumber>
    </recommendedName>
    <alternativeName>
        <fullName evidence="6">Nucleoside triphosphate pyrophosphatase</fullName>
    </alternativeName>
    <alternativeName>
        <fullName evidence="6">Nucleotide pyrophosphatase</fullName>
        <shortName evidence="6">Nucleotide PPase</shortName>
    </alternativeName>
</protein>
<comment type="cofactor">
    <cofactor evidence="1 6">
        <name>a divalent metal cation</name>
        <dbReference type="ChEBI" id="CHEBI:60240"/>
    </cofactor>
</comment>
<dbReference type="Gene3D" id="3.90.950.10">
    <property type="match status" value="1"/>
</dbReference>
<evidence type="ECO:0000256" key="2">
    <source>
        <dbReference type="ARBA" id="ARBA00004496"/>
    </source>
</evidence>
<dbReference type="AlphaFoldDB" id="A0A9X2DQJ6"/>
<dbReference type="CDD" id="cd00555">
    <property type="entry name" value="Maf"/>
    <property type="match status" value="1"/>
</dbReference>
<dbReference type="GO" id="GO:0047429">
    <property type="term" value="F:nucleoside triphosphate diphosphatase activity"/>
    <property type="evidence" value="ECO:0007669"/>
    <property type="project" value="UniProtKB-EC"/>
</dbReference>
<dbReference type="GO" id="GO:0009117">
    <property type="term" value="P:nucleotide metabolic process"/>
    <property type="evidence" value="ECO:0007669"/>
    <property type="project" value="UniProtKB-KW"/>
</dbReference>
<dbReference type="PANTHER" id="PTHR43213">
    <property type="entry name" value="BIFUNCTIONAL DTTP/UTP PYROPHOSPHATASE/METHYLTRANSFERASE PROTEIN-RELATED"/>
    <property type="match status" value="1"/>
</dbReference>
<comment type="subcellular location">
    <subcellularLocation>
        <location evidence="2 6">Cytoplasm</location>
    </subcellularLocation>
</comment>
<comment type="caution">
    <text evidence="7">The sequence shown here is derived from an EMBL/GenBank/DDBJ whole genome shotgun (WGS) entry which is preliminary data.</text>
</comment>